<organism evidence="2 3">
    <name type="scientific">Pseudonocardia parietis</name>
    <dbReference type="NCBI Taxonomy" id="570936"/>
    <lineage>
        <taxon>Bacteria</taxon>
        <taxon>Bacillati</taxon>
        <taxon>Actinomycetota</taxon>
        <taxon>Actinomycetes</taxon>
        <taxon>Pseudonocardiales</taxon>
        <taxon>Pseudonocardiaceae</taxon>
        <taxon>Pseudonocardia</taxon>
    </lineage>
</organism>
<evidence type="ECO:0000313" key="2">
    <source>
        <dbReference type="EMBL" id="MBP2366091.1"/>
    </source>
</evidence>
<dbReference type="Proteomes" id="UP001519295">
    <property type="component" value="Unassembled WGS sequence"/>
</dbReference>
<name>A0ABS4VQ99_9PSEU</name>
<sequence>MPRHRHRRAQVEALPGLRHVATAAAVASGTLAVVTPLAGLEFGPAEADLRLASVGVSDGSADSAASADSADDLGVAFADAVAAAEAPRTEPVLGSEIVRDAGLLDAAAEAGRAAAAEGERVAREAAERARIAGGSALGDASCDIDTDELGPVKSWVEDAAVFLGCAYGQPELIGVAQRGNVSDHPTGHALDLMVRGSDGDRIAECALANADELGVEYVIWEQQMNHGSGWTEMEDRGGETANHHDHVHISFEKSAGSGDPSLARCA</sequence>
<accession>A0ABS4VQ99</accession>
<evidence type="ECO:0000313" key="3">
    <source>
        <dbReference type="Proteomes" id="UP001519295"/>
    </source>
</evidence>
<dbReference type="InterPro" id="IPR058593">
    <property type="entry name" value="ARB_07466-like_C"/>
</dbReference>
<dbReference type="Pfam" id="PF26571">
    <property type="entry name" value="VldE"/>
    <property type="match status" value="1"/>
</dbReference>
<keyword evidence="3" id="KW-1185">Reference proteome</keyword>
<dbReference type="EMBL" id="JAGINU010000001">
    <property type="protein sequence ID" value="MBP2366091.1"/>
    <property type="molecule type" value="Genomic_DNA"/>
</dbReference>
<protein>
    <recommendedName>
        <fullName evidence="1">ARB-07466-like C-terminal domain-containing protein</fullName>
    </recommendedName>
</protein>
<comment type="caution">
    <text evidence="2">The sequence shown here is derived from an EMBL/GenBank/DDBJ whole genome shotgun (WGS) entry which is preliminary data.</text>
</comment>
<feature type="domain" description="ARB-07466-like C-terminal" evidence="1">
    <location>
        <begin position="168"/>
        <end position="244"/>
    </location>
</feature>
<reference evidence="2 3" key="1">
    <citation type="submission" date="2021-03" db="EMBL/GenBank/DDBJ databases">
        <title>Sequencing the genomes of 1000 actinobacteria strains.</title>
        <authorList>
            <person name="Klenk H.-P."/>
        </authorList>
    </citation>
    <scope>NUCLEOTIDE SEQUENCE [LARGE SCALE GENOMIC DNA]</scope>
    <source>
        <strain evidence="2 3">DSM 45256</strain>
    </source>
</reference>
<gene>
    <name evidence="2" type="ORF">JOF36_001787</name>
</gene>
<proteinExistence type="predicted"/>
<evidence type="ECO:0000259" key="1">
    <source>
        <dbReference type="Pfam" id="PF26571"/>
    </source>
</evidence>
<dbReference type="RefSeq" id="WP_210026096.1">
    <property type="nucleotide sequence ID" value="NZ_JAGINU010000001.1"/>
</dbReference>